<evidence type="ECO:0000256" key="7">
    <source>
        <dbReference type="ARBA" id="ARBA00022801"/>
    </source>
</evidence>
<dbReference type="SMART" id="SM00490">
    <property type="entry name" value="HELICc"/>
    <property type="match status" value="1"/>
</dbReference>
<comment type="function">
    <text evidence="11">ATP-dependent RNA helicase required for 60S ribosomal subunit synthesis. Involved in efficient pre-rRNA processing, predominantly at site A3, which is necessary for the normal formation of 25S and 5.8S rRNAs.</text>
</comment>
<dbReference type="CDD" id="cd18787">
    <property type="entry name" value="SF2_C_DEAD"/>
    <property type="match status" value="1"/>
</dbReference>
<keyword evidence="8 12" id="KW-0347">Helicase</keyword>
<evidence type="ECO:0000256" key="10">
    <source>
        <dbReference type="ARBA" id="ARBA00023242"/>
    </source>
</evidence>
<dbReference type="EC" id="3.6.4.13" evidence="3"/>
<dbReference type="InterPro" id="IPR001650">
    <property type="entry name" value="Helicase_C-like"/>
</dbReference>
<evidence type="ECO:0000313" key="17">
    <source>
        <dbReference type="Proteomes" id="UP000283634"/>
    </source>
</evidence>
<dbReference type="PROSITE" id="PS51192">
    <property type="entry name" value="HELICASE_ATP_BIND_1"/>
    <property type="match status" value="1"/>
</dbReference>
<dbReference type="InterPro" id="IPR027417">
    <property type="entry name" value="P-loop_NTPase"/>
</dbReference>
<name>A0A422NRX1_TRYRA</name>
<dbReference type="InterPro" id="IPR044742">
    <property type="entry name" value="DEAD/DEAH_RhlB"/>
</dbReference>
<evidence type="ECO:0000256" key="2">
    <source>
        <dbReference type="ARBA" id="ARBA00009334"/>
    </source>
</evidence>
<evidence type="ECO:0000259" key="15">
    <source>
        <dbReference type="PROSITE" id="PS51194"/>
    </source>
</evidence>
<dbReference type="InterPro" id="IPR011545">
    <property type="entry name" value="DEAD/DEAH_box_helicase_dom"/>
</dbReference>
<dbReference type="SMART" id="SM00487">
    <property type="entry name" value="DEXDc"/>
    <property type="match status" value="1"/>
</dbReference>
<dbReference type="VEuPathDB" id="TriTrypDB:TRSC58_05470"/>
<comment type="caution">
    <text evidence="16">The sequence shown here is derived from an EMBL/GenBank/DDBJ whole genome shotgun (WGS) entry which is preliminary data.</text>
</comment>
<protein>
    <recommendedName>
        <fullName evidence="3">RNA helicase</fullName>
        <ecNumber evidence="3">3.6.4.13</ecNumber>
    </recommendedName>
</protein>
<gene>
    <name evidence="16" type="ORF">TraAM80_03052</name>
</gene>
<evidence type="ECO:0000256" key="4">
    <source>
        <dbReference type="ARBA" id="ARBA00022517"/>
    </source>
</evidence>
<keyword evidence="10" id="KW-0539">Nucleus</keyword>
<evidence type="ECO:0000256" key="5">
    <source>
        <dbReference type="ARBA" id="ARBA00022552"/>
    </source>
</evidence>
<keyword evidence="6 12" id="KW-0547">Nucleotide-binding</keyword>
<dbReference type="PANTHER" id="PTHR47958">
    <property type="entry name" value="ATP-DEPENDENT RNA HELICASE DBP3"/>
    <property type="match status" value="1"/>
</dbReference>
<dbReference type="InterPro" id="IPR000629">
    <property type="entry name" value="RNA-helicase_DEAD-box_CS"/>
</dbReference>
<evidence type="ECO:0000256" key="1">
    <source>
        <dbReference type="ARBA" id="ARBA00004604"/>
    </source>
</evidence>
<evidence type="ECO:0000256" key="3">
    <source>
        <dbReference type="ARBA" id="ARBA00012552"/>
    </source>
</evidence>
<dbReference type="InterPro" id="IPR014001">
    <property type="entry name" value="Helicase_ATP-bd"/>
</dbReference>
<reference evidence="16 17" key="1">
    <citation type="journal article" date="2018" name="BMC Genomics">
        <title>Genomic comparison of Trypanosoma conorhini and Trypanosoma rangeli to Trypanosoma cruzi strains of high and low virulence.</title>
        <authorList>
            <person name="Bradwell K.R."/>
            <person name="Koparde V.N."/>
            <person name="Matveyev A.V."/>
            <person name="Serrano M.G."/>
            <person name="Alves J.M."/>
            <person name="Parikh H."/>
            <person name="Huang B."/>
            <person name="Lee V."/>
            <person name="Espinosa-Alvarez O."/>
            <person name="Ortiz P.A."/>
            <person name="Costa-Martins A.G."/>
            <person name="Teixeira M.M."/>
            <person name="Buck G.A."/>
        </authorList>
    </citation>
    <scope>NUCLEOTIDE SEQUENCE [LARGE SCALE GENOMIC DNA]</scope>
    <source>
        <strain evidence="16 17">AM80</strain>
    </source>
</reference>
<dbReference type="CDD" id="cd00268">
    <property type="entry name" value="DEADc"/>
    <property type="match status" value="1"/>
</dbReference>
<dbReference type="PROSITE" id="PS51194">
    <property type="entry name" value="HELICASE_CTER"/>
    <property type="match status" value="1"/>
</dbReference>
<evidence type="ECO:0000256" key="6">
    <source>
        <dbReference type="ARBA" id="ARBA00022741"/>
    </source>
</evidence>
<dbReference type="OMA" id="RDHMRNT"/>
<keyword evidence="7 12" id="KW-0378">Hydrolase</keyword>
<keyword evidence="4" id="KW-0690">Ribosome biogenesis</keyword>
<keyword evidence="5" id="KW-0698">rRNA processing</keyword>
<dbReference type="GO" id="GO:0005524">
    <property type="term" value="F:ATP binding"/>
    <property type="evidence" value="ECO:0007669"/>
    <property type="project" value="UniProtKB-KW"/>
</dbReference>
<evidence type="ECO:0000259" key="14">
    <source>
        <dbReference type="PROSITE" id="PS51192"/>
    </source>
</evidence>
<feature type="domain" description="Helicase ATP-binding" evidence="14">
    <location>
        <begin position="312"/>
        <end position="507"/>
    </location>
</feature>
<evidence type="ECO:0000256" key="13">
    <source>
        <dbReference type="SAM" id="MobiDB-lite"/>
    </source>
</evidence>
<evidence type="ECO:0000256" key="11">
    <source>
        <dbReference type="ARBA" id="ARBA00037449"/>
    </source>
</evidence>
<proteinExistence type="inferred from homology"/>
<dbReference type="Pfam" id="PF00270">
    <property type="entry name" value="DEAD"/>
    <property type="match status" value="1"/>
</dbReference>
<comment type="subcellular location">
    <subcellularLocation>
        <location evidence="1">Nucleus</location>
        <location evidence="1">Nucleolus</location>
    </subcellularLocation>
</comment>
<evidence type="ECO:0000313" key="16">
    <source>
        <dbReference type="EMBL" id="RNF08196.1"/>
    </source>
</evidence>
<sequence length="749" mass="81890">MLDCRNTCRQQLRFGHTLPPDINDAALRTAFATEATTTRGEVSHSFLPVANAVTEAVQGTVSSVSREVAAGKAMSSLCSEAADSLRIYDGDLCAPVTDSDRVLTSSTFSSCSPSLFVEEARIRGVRGAAMAQSHAGHPAGAQQMMEEIMQQRLATIAGAATAPSMVTADLEKSTVQASPAVFWRPPAGQQQKQHCWADPTTVVRRVSARDGCETVEGGASRAEQQAAIDEGKQPDAKGEEKRANEEMVKQVLNAGEKGGEVRVFVRDHMRNTVSVERLHSFAELEGRLPRWLLHGIHQSGYVRPALVQSVAIPLFMEGRDVVGIAPTGSGKTVAFALPALAALAALPSPNHNSWGECHSGGGVDEAVTVDPRVLVLCPTRELVQQTRGVFSQLADNAVRVKGAFGGQDREQQLKFLRRWGGCDVLISTPGRLCDFVEAGTVGLGRIDFLIMDEADRMLELGFAPQLEFIMSNVRKFKRPRQTTMWTATWNATVGGLSARFLRPERVFLEVDREHKMNTDITQQLYALQDPSQRIHALVQLYEKAVISKRQQVLVFVNRKEEVEKLAEDLRTALRAPPELVGCMHGGMKQRRRENIMNSFKEGGIRILCATDVAARGLDVPELDHVINFDLPADADAYVHRVGRTGRAGRRGMAHTFIFSGDGRAPLIARFIAKQQGTALSDEVLAIIRDVELHGGVAAGRQKYKSHSRVAGKDWRGPTGATSVMAEDSRYVRGFGHVTTLRRPTQRKEN</sequence>
<dbReference type="GeneID" id="40326985"/>
<dbReference type="Gene3D" id="3.40.50.300">
    <property type="entry name" value="P-loop containing nucleotide triphosphate hydrolases"/>
    <property type="match status" value="2"/>
</dbReference>
<keyword evidence="17" id="KW-1185">Reference proteome</keyword>
<accession>A0A422NRX1</accession>
<dbReference type="Proteomes" id="UP000283634">
    <property type="component" value="Unassembled WGS sequence"/>
</dbReference>
<dbReference type="RefSeq" id="XP_029240264.1">
    <property type="nucleotide sequence ID" value="XM_029380032.1"/>
</dbReference>
<feature type="region of interest" description="Disordered" evidence="13">
    <location>
        <begin position="215"/>
        <end position="242"/>
    </location>
</feature>
<dbReference type="GO" id="GO:0016787">
    <property type="term" value="F:hydrolase activity"/>
    <property type="evidence" value="ECO:0007669"/>
    <property type="project" value="UniProtKB-KW"/>
</dbReference>
<feature type="domain" description="Helicase C-terminal" evidence="15">
    <location>
        <begin position="536"/>
        <end position="691"/>
    </location>
</feature>
<dbReference type="SUPFAM" id="SSF52540">
    <property type="entry name" value="P-loop containing nucleoside triphosphate hydrolases"/>
    <property type="match status" value="1"/>
</dbReference>
<dbReference type="PROSITE" id="PS00039">
    <property type="entry name" value="DEAD_ATP_HELICASE"/>
    <property type="match status" value="1"/>
</dbReference>
<comment type="similarity">
    <text evidence="2">Belongs to the DEAD box helicase family. DDX5/DBP2 subfamily.</text>
</comment>
<dbReference type="OrthoDB" id="249932at2759"/>
<evidence type="ECO:0000256" key="8">
    <source>
        <dbReference type="ARBA" id="ARBA00022806"/>
    </source>
</evidence>
<dbReference type="AlphaFoldDB" id="A0A422NRX1"/>
<evidence type="ECO:0000256" key="12">
    <source>
        <dbReference type="RuleBase" id="RU000492"/>
    </source>
</evidence>
<evidence type="ECO:0000256" key="9">
    <source>
        <dbReference type="ARBA" id="ARBA00022840"/>
    </source>
</evidence>
<keyword evidence="9 12" id="KW-0067">ATP-binding</keyword>
<dbReference type="Pfam" id="PF00271">
    <property type="entry name" value="Helicase_C"/>
    <property type="match status" value="1"/>
</dbReference>
<dbReference type="GO" id="GO:0003724">
    <property type="term" value="F:RNA helicase activity"/>
    <property type="evidence" value="ECO:0007669"/>
    <property type="project" value="UniProtKB-EC"/>
</dbReference>
<feature type="compositionally biased region" description="Basic and acidic residues" evidence="13">
    <location>
        <begin position="229"/>
        <end position="242"/>
    </location>
</feature>
<dbReference type="EMBL" id="MKGL01000071">
    <property type="protein sequence ID" value="RNF08196.1"/>
    <property type="molecule type" value="Genomic_DNA"/>
</dbReference>
<organism evidence="16 17">
    <name type="scientific">Trypanosoma rangeli</name>
    <dbReference type="NCBI Taxonomy" id="5698"/>
    <lineage>
        <taxon>Eukaryota</taxon>
        <taxon>Discoba</taxon>
        <taxon>Euglenozoa</taxon>
        <taxon>Kinetoplastea</taxon>
        <taxon>Metakinetoplastina</taxon>
        <taxon>Trypanosomatida</taxon>
        <taxon>Trypanosomatidae</taxon>
        <taxon>Trypanosoma</taxon>
        <taxon>Herpetosoma</taxon>
    </lineage>
</organism>
<dbReference type="GO" id="GO:0003676">
    <property type="term" value="F:nucleic acid binding"/>
    <property type="evidence" value="ECO:0007669"/>
    <property type="project" value="InterPro"/>
</dbReference>